<gene>
    <name evidence="1" type="ORF">ACOLOM_LOCUS13698</name>
</gene>
<feature type="non-terminal residue" evidence="1">
    <location>
        <position position="163"/>
    </location>
</feature>
<accession>A0ACA9QYW1</accession>
<sequence length="163" mass="19081">AGAVDSISPLMVNYPNVEWNSSKPYWAAERTRNSLRRVCKPWDQYLRQYNHRFVRMFDVAHGVFPMQHLQSAMRISLGDHTKICCNRCISKDYWLRNLPHEETDGSYQQLCRSIFRRFYPLKVQILDFGNSDSNMLELICSLPPPALRQLVVLQAAYIGELEK</sequence>
<feature type="non-terminal residue" evidence="1">
    <location>
        <position position="1"/>
    </location>
</feature>
<evidence type="ECO:0000313" key="1">
    <source>
        <dbReference type="EMBL" id="CAG8769632.1"/>
    </source>
</evidence>
<comment type="caution">
    <text evidence="1">The sequence shown here is derived from an EMBL/GenBank/DDBJ whole genome shotgun (WGS) entry which is preliminary data.</text>
</comment>
<evidence type="ECO:0000313" key="2">
    <source>
        <dbReference type="Proteomes" id="UP000789525"/>
    </source>
</evidence>
<name>A0ACA9QYW1_9GLOM</name>
<organism evidence="1 2">
    <name type="scientific">Acaulospora colombiana</name>
    <dbReference type="NCBI Taxonomy" id="27376"/>
    <lineage>
        <taxon>Eukaryota</taxon>
        <taxon>Fungi</taxon>
        <taxon>Fungi incertae sedis</taxon>
        <taxon>Mucoromycota</taxon>
        <taxon>Glomeromycotina</taxon>
        <taxon>Glomeromycetes</taxon>
        <taxon>Diversisporales</taxon>
        <taxon>Acaulosporaceae</taxon>
        <taxon>Acaulospora</taxon>
    </lineage>
</organism>
<reference evidence="1" key="1">
    <citation type="submission" date="2021-06" db="EMBL/GenBank/DDBJ databases">
        <authorList>
            <person name="Kallberg Y."/>
            <person name="Tangrot J."/>
            <person name="Rosling A."/>
        </authorList>
    </citation>
    <scope>NUCLEOTIDE SEQUENCE</scope>
    <source>
        <strain evidence="1">CL356</strain>
    </source>
</reference>
<protein>
    <submittedName>
        <fullName evidence="1">5979_t:CDS:1</fullName>
    </submittedName>
</protein>
<dbReference type="Proteomes" id="UP000789525">
    <property type="component" value="Unassembled WGS sequence"/>
</dbReference>
<keyword evidence="2" id="KW-1185">Reference proteome</keyword>
<dbReference type="EMBL" id="CAJVPT010063993">
    <property type="protein sequence ID" value="CAG8769632.1"/>
    <property type="molecule type" value="Genomic_DNA"/>
</dbReference>
<proteinExistence type="predicted"/>